<dbReference type="Proteomes" id="UP000886890">
    <property type="component" value="Unassembled WGS sequence"/>
</dbReference>
<dbReference type="AlphaFoldDB" id="A0A9D2BIM2"/>
<organism evidence="2 3">
    <name type="scientific">Candidatus Fusicatenibacter merdavium</name>
    <dbReference type="NCBI Taxonomy" id="2838600"/>
    <lineage>
        <taxon>Bacteria</taxon>
        <taxon>Bacillati</taxon>
        <taxon>Bacillota</taxon>
        <taxon>Clostridia</taxon>
        <taxon>Lachnospirales</taxon>
        <taxon>Lachnospiraceae</taxon>
        <taxon>Fusicatenibacter</taxon>
    </lineage>
</organism>
<reference evidence="2" key="1">
    <citation type="journal article" date="2021" name="PeerJ">
        <title>Extensive microbial diversity within the chicken gut microbiome revealed by metagenomics and culture.</title>
        <authorList>
            <person name="Gilroy R."/>
            <person name="Ravi A."/>
            <person name="Getino M."/>
            <person name="Pursley I."/>
            <person name="Horton D.L."/>
            <person name="Alikhan N.F."/>
            <person name="Baker D."/>
            <person name="Gharbi K."/>
            <person name="Hall N."/>
            <person name="Watson M."/>
            <person name="Adriaenssens E.M."/>
            <person name="Foster-Nyarko E."/>
            <person name="Jarju S."/>
            <person name="Secka A."/>
            <person name="Antonio M."/>
            <person name="Oren A."/>
            <person name="Chaudhuri R.R."/>
            <person name="La Ragione R."/>
            <person name="Hildebrand F."/>
            <person name="Pallen M.J."/>
        </authorList>
    </citation>
    <scope>NUCLEOTIDE SEQUENCE</scope>
    <source>
        <strain evidence="2">CHK183-1962</strain>
    </source>
</reference>
<feature type="compositionally biased region" description="Acidic residues" evidence="1">
    <location>
        <begin position="1"/>
        <end position="16"/>
    </location>
</feature>
<gene>
    <name evidence="2" type="ORF">H9734_07685</name>
</gene>
<evidence type="ECO:0000313" key="3">
    <source>
        <dbReference type="Proteomes" id="UP000886890"/>
    </source>
</evidence>
<protein>
    <submittedName>
        <fullName evidence="2">Carbohydrate-binding domain-containing protein</fullName>
    </submittedName>
</protein>
<evidence type="ECO:0000313" key="2">
    <source>
        <dbReference type="EMBL" id="HIX77458.1"/>
    </source>
</evidence>
<name>A0A9D2BIM2_9FIRM</name>
<feature type="region of interest" description="Disordered" evidence="1">
    <location>
        <begin position="1"/>
        <end position="21"/>
    </location>
</feature>
<dbReference type="Pfam" id="PF14262">
    <property type="entry name" value="Cthe_2159"/>
    <property type="match status" value="1"/>
</dbReference>
<dbReference type="InterPro" id="IPR025584">
    <property type="entry name" value="Cthe_2159"/>
</dbReference>
<proteinExistence type="predicted"/>
<dbReference type="EMBL" id="DXEK01000130">
    <property type="protein sequence ID" value="HIX77458.1"/>
    <property type="molecule type" value="Genomic_DNA"/>
</dbReference>
<comment type="caution">
    <text evidence="2">The sequence shown here is derived from an EMBL/GenBank/DDBJ whole genome shotgun (WGS) entry which is preliminary data.</text>
</comment>
<evidence type="ECO:0000256" key="1">
    <source>
        <dbReference type="SAM" id="MobiDB-lite"/>
    </source>
</evidence>
<reference evidence="2" key="2">
    <citation type="submission" date="2021-04" db="EMBL/GenBank/DDBJ databases">
        <authorList>
            <person name="Gilroy R."/>
        </authorList>
    </citation>
    <scope>NUCLEOTIDE SEQUENCE</scope>
    <source>
        <strain evidence="2">CHK183-1962</strain>
    </source>
</reference>
<accession>A0A9D2BIM2</accession>
<sequence length="217" mass="21673">MDETAADSDTGDETDDSSTSMKGLKAAGSIWITGGSFSINSVDDAVHSNASITINGGTFEIATGDDGIHADETLTVTDGTIDISVSYEGLEALDVCIEGGDISLVADDDGLNAAGGTDSSGTSGGSSSSNGSISISGGNLHITASGDGIDANGSLTISGGTFIGTGGSGMAQSFSASEQGVVAVCAERAPLARSAIFRAADGEQRIRQSFNNNFRRR</sequence>